<comment type="caution">
    <text evidence="3">The sequence shown here is derived from an EMBL/GenBank/DDBJ whole genome shotgun (WGS) entry which is preliminary data.</text>
</comment>
<feature type="coiled-coil region" evidence="1">
    <location>
        <begin position="50"/>
        <end position="84"/>
    </location>
</feature>
<evidence type="ECO:0000256" key="2">
    <source>
        <dbReference type="SAM" id="MobiDB-lite"/>
    </source>
</evidence>
<accession>A0A0F9JKP9</accession>
<gene>
    <name evidence="3" type="ORF">LCGC14_1443050</name>
</gene>
<feature type="non-terminal residue" evidence="3">
    <location>
        <position position="135"/>
    </location>
</feature>
<sequence length="135" mass="17645">MYYKDKRREHHSRPEMKEYHKEYYQKNREKMNERDKEYYRKNKEYWKEYYKRNREKIKEYYRKNKEREKEYRVKNKERRNYNNKKRRKIDLNYKIRINLRTRLGEAFKNYSKNGKQYTSKKYGINFTKIIEHLKP</sequence>
<feature type="region of interest" description="Disordered" evidence="2">
    <location>
        <begin position="1"/>
        <end position="22"/>
    </location>
</feature>
<evidence type="ECO:0000313" key="3">
    <source>
        <dbReference type="EMBL" id="KKM70203.1"/>
    </source>
</evidence>
<organism evidence="3">
    <name type="scientific">marine sediment metagenome</name>
    <dbReference type="NCBI Taxonomy" id="412755"/>
    <lineage>
        <taxon>unclassified sequences</taxon>
        <taxon>metagenomes</taxon>
        <taxon>ecological metagenomes</taxon>
    </lineage>
</organism>
<evidence type="ECO:0000256" key="1">
    <source>
        <dbReference type="SAM" id="Coils"/>
    </source>
</evidence>
<dbReference type="AlphaFoldDB" id="A0A0F9JKP9"/>
<proteinExistence type="predicted"/>
<protein>
    <submittedName>
        <fullName evidence="3">Uncharacterized protein</fullName>
    </submittedName>
</protein>
<dbReference type="EMBL" id="LAZR01009857">
    <property type="protein sequence ID" value="KKM70203.1"/>
    <property type="molecule type" value="Genomic_DNA"/>
</dbReference>
<name>A0A0F9JKP9_9ZZZZ</name>
<keyword evidence="1" id="KW-0175">Coiled coil</keyword>
<reference evidence="3" key="1">
    <citation type="journal article" date="2015" name="Nature">
        <title>Complex archaea that bridge the gap between prokaryotes and eukaryotes.</title>
        <authorList>
            <person name="Spang A."/>
            <person name="Saw J.H."/>
            <person name="Jorgensen S.L."/>
            <person name="Zaremba-Niedzwiedzka K."/>
            <person name="Martijn J."/>
            <person name="Lind A.E."/>
            <person name="van Eijk R."/>
            <person name="Schleper C."/>
            <person name="Guy L."/>
            <person name="Ettema T.J."/>
        </authorList>
    </citation>
    <scope>NUCLEOTIDE SEQUENCE</scope>
</reference>